<dbReference type="EMBL" id="SFCC01000009">
    <property type="protein sequence ID" value="RZQ62304.1"/>
    <property type="molecule type" value="Genomic_DNA"/>
</dbReference>
<dbReference type="CDD" id="cd14728">
    <property type="entry name" value="Ere-like"/>
    <property type="match status" value="1"/>
</dbReference>
<dbReference type="SUPFAM" id="SSF159501">
    <property type="entry name" value="EreA/ChaN-like"/>
    <property type="match status" value="1"/>
</dbReference>
<dbReference type="OrthoDB" id="9810066at2"/>
<dbReference type="GO" id="GO:0046677">
    <property type="term" value="P:response to antibiotic"/>
    <property type="evidence" value="ECO:0007669"/>
    <property type="project" value="InterPro"/>
</dbReference>
<dbReference type="Gene3D" id="3.40.1660.10">
    <property type="entry name" value="EreA-like (biosynthetic domain)"/>
    <property type="match status" value="1"/>
</dbReference>
<organism evidence="1 2">
    <name type="scientific">Amycolatopsis suaedae</name>
    <dbReference type="NCBI Taxonomy" id="2510978"/>
    <lineage>
        <taxon>Bacteria</taxon>
        <taxon>Bacillati</taxon>
        <taxon>Actinomycetota</taxon>
        <taxon>Actinomycetes</taxon>
        <taxon>Pseudonocardiales</taxon>
        <taxon>Pseudonocardiaceae</taxon>
        <taxon>Amycolatopsis</taxon>
    </lineage>
</organism>
<dbReference type="Pfam" id="PF05139">
    <property type="entry name" value="Erythro_esteras"/>
    <property type="match status" value="1"/>
</dbReference>
<evidence type="ECO:0000313" key="1">
    <source>
        <dbReference type="EMBL" id="RZQ62304.1"/>
    </source>
</evidence>
<dbReference type="RefSeq" id="WP_130476732.1">
    <property type="nucleotide sequence ID" value="NZ_SFCC01000009.1"/>
</dbReference>
<protein>
    <submittedName>
        <fullName evidence="1">Erythromycin esterase family protein</fullName>
    </submittedName>
</protein>
<dbReference type="PANTHER" id="PTHR31299:SF0">
    <property type="entry name" value="ESTERASE, PUTATIVE (AFU_ORTHOLOGUE AFUA_1G05850)-RELATED"/>
    <property type="match status" value="1"/>
</dbReference>
<reference evidence="1 2" key="1">
    <citation type="submission" date="2019-02" db="EMBL/GenBank/DDBJ databases">
        <title>Draft genome sequence of Amycolatopsis sp. 8-3EHSu isolated from roots of Suaeda maritima.</title>
        <authorList>
            <person name="Duangmal K."/>
            <person name="Chantavorakit T."/>
        </authorList>
    </citation>
    <scope>NUCLEOTIDE SEQUENCE [LARGE SCALE GENOMIC DNA]</scope>
    <source>
        <strain evidence="1 2">8-3EHSu</strain>
    </source>
</reference>
<dbReference type="PANTHER" id="PTHR31299">
    <property type="entry name" value="ESTERASE, PUTATIVE (AFU_ORTHOLOGUE AFUA_1G05850)-RELATED"/>
    <property type="match status" value="1"/>
</dbReference>
<sequence>MSEDRSSFVAWARESAHALDGDELALGPADLTPLARIVGEARVVGLGETWHPVHEFLSLNFRLARFLVEMGFTGVLLEGSLATARQLDGYVNGTIPDRSALVLSSLWDNDETMDFLDWLRGHNASLPPERRVHVFGLDSNVLIMENTRAPGTTVEDVIAYVEQVDPGWAPTVLDVARRVFAGFSAATASVEDRRRANFAYFGTLAADLRNQLREALAVAVARLGNNRDEYRGRGSAEDFEWALHRLVVLQQAQRMYEAHLGSVADGLAVRVHAMADNARWAIDRLGAGARTVVLATSVHLARAPWAYSGSETEIPSVGMRLAAWYGTGYVALSTAFGGGTFEPPNPVTGTTDIPAGAPDSIDRALAEAGGSAFRLLDLCGRTAVAPPAGWLAEPRPLQPMQNVASPPRYAFPGAFDALVYADQVHSARQRSL</sequence>
<evidence type="ECO:0000313" key="2">
    <source>
        <dbReference type="Proteomes" id="UP000292003"/>
    </source>
</evidence>
<dbReference type="Proteomes" id="UP000292003">
    <property type="component" value="Unassembled WGS sequence"/>
</dbReference>
<proteinExistence type="predicted"/>
<name>A0A4Q7J893_9PSEU</name>
<dbReference type="InterPro" id="IPR052036">
    <property type="entry name" value="Hydrolase/PRTase-associated"/>
</dbReference>
<comment type="caution">
    <text evidence="1">The sequence shown here is derived from an EMBL/GenBank/DDBJ whole genome shotgun (WGS) entry which is preliminary data.</text>
</comment>
<keyword evidence="2" id="KW-1185">Reference proteome</keyword>
<dbReference type="Gene3D" id="1.20.1440.30">
    <property type="entry name" value="Biosynthetic Protein domain"/>
    <property type="match status" value="1"/>
</dbReference>
<dbReference type="Gene3D" id="3.30.1870.10">
    <property type="entry name" value="EreA-like, domain 2"/>
    <property type="match status" value="1"/>
</dbReference>
<gene>
    <name evidence="1" type="ORF">EWH70_18680</name>
</gene>
<dbReference type="InterPro" id="IPR007815">
    <property type="entry name" value="Emycin_Estase"/>
</dbReference>
<accession>A0A4Q7J893</accession>
<dbReference type="AlphaFoldDB" id="A0A4Q7J893"/>